<dbReference type="EC" id="3.1.3.18" evidence="2"/>
<evidence type="ECO:0000313" key="1">
    <source>
        <dbReference type="Proteomes" id="UP000675920"/>
    </source>
</evidence>
<reference evidence="2" key="3">
    <citation type="journal article" date="1999" name="Biochim. Biophys. Acta">
        <title>The gene for 2-phosphoglycolate phosphatase (gph) in Escherichia coli is located in the same operon as dam and at least five other diverse genes.</title>
        <authorList>
            <person name="Lyngstadaas A."/>
            <person name="Lobner-Olesen A."/>
            <person name="Grelland E."/>
            <person name="Boye E."/>
        </authorList>
    </citation>
    <scope>NUCLEOTIDE SEQUENCE</scope>
</reference>
<accession>A0AC36KBM9</accession>
<name>A0AC36KBM9_9BURK</name>
<reference evidence="2" key="1">
    <citation type="journal article" date="1993" name="J. Bacteriol.">
        <title>The cbb operons of the facultative chemoautotroph Alcaligenes eutrophus encode phosphoglycolate phosphatase.</title>
        <authorList>
            <person name="Schaferjohann J."/>
            <person name="Yoo J.G."/>
            <person name="Kusian B."/>
            <person name="Bowien B."/>
        </authorList>
    </citation>
    <scope>NUCLEOTIDE SEQUENCE</scope>
</reference>
<sequence>MQPPVKFRFRAVLFDLDGTLVDSAPDLAGAANFLRTERAMPPLPLESLRPWASHGARGLIGAALGIKPEDDDYAELQQAFLDHYSRTLADQSRVFDGIEETLARLEAAGVAWGVVTNKAMRFAAPLMQAMGLATRAGVLVAGDTLAVAKPHPGPLLHAAAQLGAATADCAYVGDDERDVIAGRAAGMVTVAAAYGYCSGHNPDDWQPDLVVSAPSQLITALTRI</sequence>
<evidence type="ECO:0000313" key="2">
    <source>
        <dbReference type="RefSeq" id="WP_028310997.1"/>
    </source>
</evidence>
<keyword evidence="1" id="KW-1185">Reference proteome</keyword>
<gene>
    <name evidence="2" type="primary">gph</name>
</gene>
<organism evidence="1 2">
    <name type="scientific">Derxia gummosa DSM 723</name>
    <dbReference type="NCBI Taxonomy" id="1121388"/>
    <lineage>
        <taxon>Bacteria</taxon>
        <taxon>Pseudomonadati</taxon>
        <taxon>Pseudomonadota</taxon>
        <taxon>Betaproteobacteria</taxon>
        <taxon>Burkholderiales</taxon>
        <taxon>Alcaligenaceae</taxon>
        <taxon>Derxia</taxon>
    </lineage>
</organism>
<dbReference type="Proteomes" id="UP000675920">
    <property type="component" value="Unplaced"/>
</dbReference>
<reference evidence="2" key="5">
    <citation type="submission" date="2025-08" db="UniProtKB">
        <authorList>
            <consortium name="RefSeq"/>
        </authorList>
    </citation>
    <scope>IDENTIFICATION</scope>
</reference>
<reference evidence="2" key="2">
    <citation type="journal article" date="1997" name="J. Bacteriol.">
        <title>Analysis of the cbbXYZ operon in Rhodobacter sphaeroides.</title>
        <authorList>
            <person name="Gibson J.L."/>
            <person name="Tabita F.R."/>
        </authorList>
    </citation>
    <scope>NUCLEOTIDE SEQUENCE</scope>
</reference>
<reference evidence="2" key="4">
    <citation type="journal article" date="2002" name="J. Bacteriol.">
        <title>Characterization of indigoidine biosynthetic genes in Erwinia chrysanthemi and role of this blue pigment in pathogenicity.</title>
        <authorList>
            <person name="Reverchon S."/>
            <person name="Rouanet C."/>
            <person name="Expert D."/>
            <person name="Nasser W."/>
        </authorList>
    </citation>
    <scope>NUCLEOTIDE SEQUENCE</scope>
</reference>
<proteinExistence type="predicted"/>
<dbReference type="RefSeq" id="WP_028310997.1">
    <property type="nucleotide sequence ID" value="NZ_AXWS01000008.1"/>
</dbReference>
<protein>
    <submittedName>
        <fullName evidence="2">Phosphoglycolate phosphatase</fullName>
        <ecNumber evidence="2">3.1.3.18</ecNumber>
    </submittedName>
</protein>